<accession>A0AAD5TYF7</accession>
<keyword evidence="3" id="KW-1185">Reference proteome</keyword>
<evidence type="ECO:0008006" key="4">
    <source>
        <dbReference type="Google" id="ProtNLM"/>
    </source>
</evidence>
<gene>
    <name evidence="2" type="ORF">HK099_005990</name>
</gene>
<organism evidence="2 3">
    <name type="scientific">Clydaea vesicula</name>
    <dbReference type="NCBI Taxonomy" id="447962"/>
    <lineage>
        <taxon>Eukaryota</taxon>
        <taxon>Fungi</taxon>
        <taxon>Fungi incertae sedis</taxon>
        <taxon>Chytridiomycota</taxon>
        <taxon>Chytridiomycota incertae sedis</taxon>
        <taxon>Chytridiomycetes</taxon>
        <taxon>Lobulomycetales</taxon>
        <taxon>Lobulomycetaceae</taxon>
        <taxon>Clydaea</taxon>
    </lineage>
</organism>
<dbReference type="EMBL" id="JADGJW010000493">
    <property type="protein sequence ID" value="KAJ3216169.1"/>
    <property type="molecule type" value="Genomic_DNA"/>
</dbReference>
<evidence type="ECO:0000313" key="2">
    <source>
        <dbReference type="EMBL" id="KAJ3216169.1"/>
    </source>
</evidence>
<evidence type="ECO:0000313" key="3">
    <source>
        <dbReference type="Proteomes" id="UP001211065"/>
    </source>
</evidence>
<reference evidence="2" key="1">
    <citation type="submission" date="2020-05" db="EMBL/GenBank/DDBJ databases">
        <title>Phylogenomic resolution of chytrid fungi.</title>
        <authorList>
            <person name="Stajich J.E."/>
            <person name="Amses K."/>
            <person name="Simmons R."/>
            <person name="Seto K."/>
            <person name="Myers J."/>
            <person name="Bonds A."/>
            <person name="Quandt C.A."/>
            <person name="Barry K."/>
            <person name="Liu P."/>
            <person name="Grigoriev I."/>
            <person name="Longcore J.E."/>
            <person name="James T.Y."/>
        </authorList>
    </citation>
    <scope>NUCLEOTIDE SEQUENCE</scope>
    <source>
        <strain evidence="2">JEL0476</strain>
    </source>
</reference>
<feature type="signal peptide" evidence="1">
    <location>
        <begin position="1"/>
        <end position="20"/>
    </location>
</feature>
<feature type="chain" id="PRO_5042058910" description="Sequence orphan" evidence="1">
    <location>
        <begin position="21"/>
        <end position="431"/>
    </location>
</feature>
<proteinExistence type="predicted"/>
<evidence type="ECO:0000256" key="1">
    <source>
        <dbReference type="SAM" id="SignalP"/>
    </source>
</evidence>
<sequence>MKFVFLKYFFFIIFYNTIKSSPIQPETETTEYLHWDLNANDFFFKSKKSYSENSWNNDFIKSDFKMISSFEDKFLVDKEVVNNGSAFIVEFYCHSSVEDNSKCLKAQKGFLSATERISSLIVINTPIVVQATFLSYCDVKSDCSSKILGQAAPSSYFGAKFINQEQISSIPQALMKQLPKNNIPNYLQFDIAAQFNADADFWFKGDPPIKTSQIDFEYCITHELIHGLGFDTHWTQFSSSYPQTTFKEEYLAPDVLVGIDENQNDRVLNFLPLTIFDKFGYDSLTSISLLDYANSILNFDIPVNLTLKKFLESFENSKEPFMQSVYVYQIVTSGERAVTFKNPHNDMYNLKLYTEKNYQKRSSLAHLDYDLYFQTPEFLMIPSVESFKGMTLDQIIDQNTKNGANGPHNVLGPLTIELMHALGTATKKDFK</sequence>
<keyword evidence="1" id="KW-0732">Signal</keyword>
<name>A0AAD5TYF7_9FUNG</name>
<comment type="caution">
    <text evidence="2">The sequence shown here is derived from an EMBL/GenBank/DDBJ whole genome shotgun (WGS) entry which is preliminary data.</text>
</comment>
<dbReference type="AlphaFoldDB" id="A0AAD5TYF7"/>
<dbReference type="Proteomes" id="UP001211065">
    <property type="component" value="Unassembled WGS sequence"/>
</dbReference>
<protein>
    <recommendedName>
        <fullName evidence="4">Sequence orphan</fullName>
    </recommendedName>
</protein>